<feature type="domain" description="Deoxynucleoside kinase" evidence="1">
    <location>
        <begin position="14"/>
        <end position="212"/>
    </location>
</feature>
<dbReference type="InterPro" id="IPR031314">
    <property type="entry name" value="DNK_dom"/>
</dbReference>
<dbReference type="RefSeq" id="WP_155608231.1">
    <property type="nucleotide sequence ID" value="NZ_JBCNAA010000046.1"/>
</dbReference>
<dbReference type="Pfam" id="PF01712">
    <property type="entry name" value="dNK"/>
    <property type="match status" value="1"/>
</dbReference>
<reference evidence="2 3" key="1">
    <citation type="submission" date="2021-01" db="EMBL/GenBank/DDBJ databases">
        <title>Paenibacillus sp.nov. isolated from the rhizosphere soil of tomato plant.</title>
        <authorList>
            <person name="Thin K.K."/>
            <person name="Zhang X."/>
            <person name="He S."/>
        </authorList>
    </citation>
    <scope>NUCLEOTIDE SEQUENCE [LARGE SCALE GENOMIC DNA]</scope>
    <source>
        <strain evidence="2 3">DXFW5</strain>
    </source>
</reference>
<dbReference type="PIRSF" id="PIRSF000705">
    <property type="entry name" value="DNK"/>
    <property type="match status" value="1"/>
</dbReference>
<organism evidence="2 3">
    <name type="scientific">Paenibacillus rhizolycopersici</name>
    <dbReference type="NCBI Taxonomy" id="2780073"/>
    <lineage>
        <taxon>Bacteria</taxon>
        <taxon>Bacillati</taxon>
        <taxon>Bacillota</taxon>
        <taxon>Bacilli</taxon>
        <taxon>Bacillales</taxon>
        <taxon>Paenibacillaceae</taxon>
        <taxon>Paenibacillus</taxon>
    </lineage>
</organism>
<dbReference type="EMBL" id="JADCNN020000016">
    <property type="protein sequence ID" value="MBM6997198.1"/>
    <property type="molecule type" value="Genomic_DNA"/>
</dbReference>
<dbReference type="GO" id="GO:0016301">
    <property type="term" value="F:kinase activity"/>
    <property type="evidence" value="ECO:0007669"/>
    <property type="project" value="UniProtKB-KW"/>
</dbReference>
<dbReference type="InterPro" id="IPR027417">
    <property type="entry name" value="P-loop_NTPase"/>
</dbReference>
<keyword evidence="2" id="KW-0418">Kinase</keyword>
<keyword evidence="2" id="KW-0808">Transferase</keyword>
<evidence type="ECO:0000259" key="1">
    <source>
        <dbReference type="Pfam" id="PF01712"/>
    </source>
</evidence>
<dbReference type="Gene3D" id="3.40.50.300">
    <property type="entry name" value="P-loop containing nucleotide triphosphate hydrolases"/>
    <property type="match status" value="1"/>
</dbReference>
<dbReference type="SUPFAM" id="SSF52540">
    <property type="entry name" value="P-loop containing nucleoside triphosphate hydrolases"/>
    <property type="match status" value="1"/>
</dbReference>
<evidence type="ECO:0000313" key="3">
    <source>
        <dbReference type="Proteomes" id="UP001516620"/>
    </source>
</evidence>
<evidence type="ECO:0000313" key="2">
    <source>
        <dbReference type="EMBL" id="MBM6997198.1"/>
    </source>
</evidence>
<gene>
    <name evidence="2" type="ORF">IM700_016180</name>
</gene>
<keyword evidence="3" id="KW-1185">Reference proteome</keyword>
<comment type="caution">
    <text evidence="2">The sequence shown here is derived from an EMBL/GenBank/DDBJ whole genome shotgun (WGS) entry which is preliminary data.</text>
</comment>
<protein>
    <submittedName>
        <fullName evidence="2">Deoxynucleoside kinase</fullName>
    </submittedName>
</protein>
<dbReference type="PANTHER" id="PTHR10513">
    <property type="entry name" value="DEOXYNUCLEOSIDE KINASE"/>
    <property type="match status" value="1"/>
</dbReference>
<sequence length="213" mass="25253">MWEDHQVKKPCPFIAVEGAIGAGKTTLATMLAERFDYPLLKEIVDENPFLDKFYQNIEEWAFQLEMFFLCNRYKQLEDTVQNYVSRGLPVVSDYHIYKNWIFAQRTLHGDKREKYRQIYHLLTDDLPKPNVIVYIQTELATLLKRIEKRGRGFEQDIDPGYLERLIEDYETAITQLRTQEPDTVIITIDGNELDFVEHPEHFEQIVAKIKEHL</sequence>
<proteinExistence type="predicted"/>
<dbReference type="PANTHER" id="PTHR10513:SF46">
    <property type="entry name" value="DEOXYGUANOSINE KINASE"/>
    <property type="match status" value="1"/>
</dbReference>
<dbReference type="CDD" id="cd01673">
    <property type="entry name" value="dNK"/>
    <property type="match status" value="1"/>
</dbReference>
<dbReference type="Proteomes" id="UP001516620">
    <property type="component" value="Unassembled WGS sequence"/>
</dbReference>
<dbReference type="InterPro" id="IPR002624">
    <property type="entry name" value="DCK/DGK"/>
</dbReference>
<dbReference type="InterPro" id="IPR050566">
    <property type="entry name" value="Deoxyribonucleoside_kinase"/>
</dbReference>
<accession>A0ABS2H9Z8</accession>
<name>A0ABS2H9Z8_9BACL</name>